<sequence length="292" mass="30770">MSTSFLLSKTKGTKLGVGEEGASPATVISAHPPPSPALLPRATMSGGHEAPAEDLTLSEPQRAASSTLRALGVAAVLAAVVLAPALMYAAIKEPTAPPLPPPVTRRRCIDPLTCWTVPAPQPQAQAASTISFGLLTRGARPTAEAPRHSPKAPARKPKANSGGAATTERAVPSHPWWGGHGPSHPWWTVWVGESAGLARRKAPATARDGSLRMWRASQQGTSQPRTSQPRTSQPRASVGGERERCIDPLTCWKPAASKRPPALPPVDECAGWDAAITCRSGWYFPLESMLLI</sequence>
<evidence type="ECO:0000256" key="1">
    <source>
        <dbReference type="SAM" id="MobiDB-lite"/>
    </source>
</evidence>
<keyword evidence="2" id="KW-1133">Transmembrane helix</keyword>
<reference evidence="3" key="1">
    <citation type="submission" date="2021-01" db="EMBL/GenBank/DDBJ databases">
        <authorList>
            <person name="Corre E."/>
            <person name="Pelletier E."/>
            <person name="Niang G."/>
            <person name="Scheremetjew M."/>
            <person name="Finn R."/>
            <person name="Kale V."/>
            <person name="Holt S."/>
            <person name="Cochrane G."/>
            <person name="Meng A."/>
            <person name="Brown T."/>
            <person name="Cohen L."/>
        </authorList>
    </citation>
    <scope>NUCLEOTIDE SEQUENCE</scope>
    <source>
        <strain evidence="3">CCMP1374</strain>
    </source>
</reference>
<protein>
    <submittedName>
        <fullName evidence="3">Uncharacterized protein</fullName>
    </submittedName>
</protein>
<feature type="compositionally biased region" description="Polar residues" evidence="1">
    <location>
        <begin position="216"/>
        <end position="235"/>
    </location>
</feature>
<feature type="region of interest" description="Disordered" evidence="1">
    <location>
        <begin position="200"/>
        <end position="240"/>
    </location>
</feature>
<dbReference type="EMBL" id="HBEP01007349">
    <property type="protein sequence ID" value="CAD8475134.1"/>
    <property type="molecule type" value="Transcribed_RNA"/>
</dbReference>
<evidence type="ECO:0000256" key="2">
    <source>
        <dbReference type="SAM" id="Phobius"/>
    </source>
</evidence>
<feature type="region of interest" description="Disordered" evidence="1">
    <location>
        <begin position="140"/>
        <end position="177"/>
    </location>
</feature>
<proteinExistence type="predicted"/>
<evidence type="ECO:0000313" key="3">
    <source>
        <dbReference type="EMBL" id="CAD8475134.1"/>
    </source>
</evidence>
<feature type="region of interest" description="Disordered" evidence="1">
    <location>
        <begin position="1"/>
        <end position="35"/>
    </location>
</feature>
<dbReference type="AlphaFoldDB" id="A0A7S0HAB1"/>
<accession>A0A7S0HAB1</accession>
<gene>
    <name evidence="3" type="ORF">PANT1444_LOCUS4164</name>
</gene>
<feature type="transmembrane region" description="Helical" evidence="2">
    <location>
        <begin position="70"/>
        <end position="91"/>
    </location>
</feature>
<keyword evidence="2" id="KW-0472">Membrane</keyword>
<keyword evidence="2" id="KW-0812">Transmembrane</keyword>
<name>A0A7S0HAB1_9EUKA</name>
<feature type="compositionally biased region" description="Basic residues" evidence="1">
    <location>
        <begin position="148"/>
        <end position="158"/>
    </location>
</feature>
<organism evidence="3">
    <name type="scientific">Phaeocystis antarctica</name>
    <dbReference type="NCBI Taxonomy" id="33657"/>
    <lineage>
        <taxon>Eukaryota</taxon>
        <taxon>Haptista</taxon>
        <taxon>Haptophyta</taxon>
        <taxon>Prymnesiophyceae</taxon>
        <taxon>Phaeocystales</taxon>
        <taxon>Phaeocystaceae</taxon>
        <taxon>Phaeocystis</taxon>
    </lineage>
</organism>